<evidence type="ECO:0000313" key="2">
    <source>
        <dbReference type="EMBL" id="CAF3816584.1"/>
    </source>
</evidence>
<dbReference type="Proteomes" id="UP000677228">
    <property type="component" value="Unassembled WGS sequence"/>
</dbReference>
<dbReference type="SUPFAM" id="SSF57924">
    <property type="entry name" value="Inhibitor of apoptosis (IAP) repeat"/>
    <property type="match status" value="2"/>
</dbReference>
<dbReference type="InterPro" id="IPR050784">
    <property type="entry name" value="IAP"/>
</dbReference>
<dbReference type="CDD" id="cd00022">
    <property type="entry name" value="BIR"/>
    <property type="match status" value="2"/>
</dbReference>
<dbReference type="InterPro" id="IPR001370">
    <property type="entry name" value="BIR_rpt"/>
</dbReference>
<dbReference type="GO" id="GO:0043066">
    <property type="term" value="P:negative regulation of apoptotic process"/>
    <property type="evidence" value="ECO:0007669"/>
    <property type="project" value="TreeGrafter"/>
</dbReference>
<dbReference type="Gene3D" id="1.10.1170.10">
    <property type="entry name" value="Inhibitor Of Apoptosis Protein (2mihbC-IAP-1), Chain A"/>
    <property type="match status" value="2"/>
</dbReference>
<dbReference type="GO" id="GO:0031398">
    <property type="term" value="P:positive regulation of protein ubiquitination"/>
    <property type="evidence" value="ECO:0007669"/>
    <property type="project" value="TreeGrafter"/>
</dbReference>
<dbReference type="Proteomes" id="UP000682733">
    <property type="component" value="Unassembled WGS sequence"/>
</dbReference>
<dbReference type="Pfam" id="PF00653">
    <property type="entry name" value="BIR"/>
    <property type="match status" value="2"/>
</dbReference>
<dbReference type="Gene3D" id="3.30.40.10">
    <property type="entry name" value="Zinc/RING finger domain, C3HC4 (zinc finger)"/>
    <property type="match status" value="1"/>
</dbReference>
<dbReference type="AlphaFoldDB" id="A0A8S2E223"/>
<dbReference type="InterPro" id="IPR013083">
    <property type="entry name" value="Znf_RING/FYVE/PHD"/>
</dbReference>
<name>A0A8S2E223_9BILA</name>
<evidence type="ECO:0000313" key="3">
    <source>
        <dbReference type="Proteomes" id="UP000677228"/>
    </source>
</evidence>
<comment type="caution">
    <text evidence="1">The sequence shown here is derived from an EMBL/GenBank/DDBJ whole genome shotgun (WGS) entry which is preliminary data.</text>
</comment>
<reference evidence="1" key="1">
    <citation type="submission" date="2021-02" db="EMBL/GenBank/DDBJ databases">
        <authorList>
            <person name="Nowell W R."/>
        </authorList>
    </citation>
    <scope>NUCLEOTIDE SEQUENCE</scope>
</reference>
<evidence type="ECO:0000313" key="1">
    <source>
        <dbReference type="EMBL" id="CAF1049112.1"/>
    </source>
</evidence>
<accession>A0A8S2E223</accession>
<dbReference type="PROSITE" id="PS50143">
    <property type="entry name" value="BIR_REPEAT_2"/>
    <property type="match status" value="2"/>
</dbReference>
<dbReference type="GO" id="GO:0061630">
    <property type="term" value="F:ubiquitin protein ligase activity"/>
    <property type="evidence" value="ECO:0007669"/>
    <property type="project" value="TreeGrafter"/>
</dbReference>
<dbReference type="PANTHER" id="PTHR10044:SF139">
    <property type="entry name" value="DEATH-ASSOCIATED INHIBITOR OF APOPTOSIS 2"/>
    <property type="match status" value="1"/>
</dbReference>
<gene>
    <name evidence="1" type="ORF">OVA965_LOCUS16873</name>
    <name evidence="2" type="ORF">TMI583_LOCUS16884</name>
</gene>
<dbReference type="GO" id="GO:0043027">
    <property type="term" value="F:cysteine-type endopeptidase inhibitor activity involved in apoptotic process"/>
    <property type="evidence" value="ECO:0007669"/>
    <property type="project" value="TreeGrafter"/>
</dbReference>
<dbReference type="GO" id="GO:0005737">
    <property type="term" value="C:cytoplasm"/>
    <property type="evidence" value="ECO:0007669"/>
    <property type="project" value="TreeGrafter"/>
</dbReference>
<sequence>MSCSTINNNRNLCDTCTTCINKIKRKCNYCSDLFCVQHLNEHNHQRNLKHLKEHEQRLNNISSERKDLQKCFDNNVQDIKRIIMTTSTISQTEQFKFLSQCILVKNEGHLLFNNYDRLFTKIFFLKSSITQKLEQYPLFTIDVEQFTSSISKCYNGLFHLQNRIKNLVNNLSKLTIEKISREKSVNNKLVVSIEGKSIIDSWRKKLSLNPQLFPTSVINQQTSITKHFDEIEIFRDIRKRTFSHWPHQLPSKKQMIEAGFFSSQISDRIICIYCNLICQQWIQTDDPIQVHKILSPTCPYVKRLISLQINDNSNMINNEIDRCNDLDLTSAYHTASIDVSKRHESFNSWPTQQLKSIDNLIKAGFFYTGTKTIVTCFYCNGSIQNWNDNNNPFIEHVRWFPHCAYIRHICGEDLYQNICQSGQERVNKSNNEQSKLQIPDAMTLSRLVNDRLDLPISKHLRDKYPSSIIQRCYEDQLRLNGDDFLSNSDLYMACMILEKEIKHIDGKNDNIIIPNISMNKLQEQNVSNTNTIITYSMKDTNSTFGIQSTGTKSNEIKSIYFYTSTCVQCVIDQKRLICVPCHHGTLCLCCGHTLKQCPQCKTNIQTFERDLM</sequence>
<dbReference type="EMBL" id="CAJNOK010007938">
    <property type="protein sequence ID" value="CAF1049112.1"/>
    <property type="molecule type" value="Genomic_DNA"/>
</dbReference>
<dbReference type="GO" id="GO:0051726">
    <property type="term" value="P:regulation of cell cycle"/>
    <property type="evidence" value="ECO:0007669"/>
    <property type="project" value="TreeGrafter"/>
</dbReference>
<dbReference type="EMBL" id="CAJOBA010007951">
    <property type="protein sequence ID" value="CAF3816584.1"/>
    <property type="molecule type" value="Genomic_DNA"/>
</dbReference>
<organism evidence="1 3">
    <name type="scientific">Didymodactylos carnosus</name>
    <dbReference type="NCBI Taxonomy" id="1234261"/>
    <lineage>
        <taxon>Eukaryota</taxon>
        <taxon>Metazoa</taxon>
        <taxon>Spiralia</taxon>
        <taxon>Gnathifera</taxon>
        <taxon>Rotifera</taxon>
        <taxon>Eurotatoria</taxon>
        <taxon>Bdelloidea</taxon>
        <taxon>Philodinida</taxon>
        <taxon>Philodinidae</taxon>
        <taxon>Didymodactylos</taxon>
    </lineage>
</organism>
<dbReference type="PANTHER" id="PTHR10044">
    <property type="entry name" value="INHIBITOR OF APOPTOSIS"/>
    <property type="match status" value="1"/>
</dbReference>
<protein>
    <recommendedName>
        <fullName evidence="4">RING-type domain-containing protein</fullName>
    </recommendedName>
</protein>
<dbReference type="SMART" id="SM00238">
    <property type="entry name" value="BIR"/>
    <property type="match status" value="2"/>
</dbReference>
<dbReference type="GO" id="GO:0005634">
    <property type="term" value="C:nucleus"/>
    <property type="evidence" value="ECO:0007669"/>
    <property type="project" value="TreeGrafter"/>
</dbReference>
<evidence type="ECO:0008006" key="4">
    <source>
        <dbReference type="Google" id="ProtNLM"/>
    </source>
</evidence>
<proteinExistence type="predicted"/>